<dbReference type="CDD" id="cd02989">
    <property type="entry name" value="Phd_like_TxnDC9"/>
    <property type="match status" value="1"/>
</dbReference>
<feature type="domain" description="Thioredoxin" evidence="4">
    <location>
        <begin position="73"/>
        <end position="155"/>
    </location>
</feature>
<accession>A0A1S3J3C2</accession>
<dbReference type="Pfam" id="PF00085">
    <property type="entry name" value="Thioredoxin"/>
    <property type="match status" value="1"/>
</dbReference>
<dbReference type="AlphaFoldDB" id="A0A1S3J3C2"/>
<evidence type="ECO:0000313" key="7">
    <source>
        <dbReference type="RefSeq" id="XP_013416302.1"/>
    </source>
</evidence>
<dbReference type="GeneID" id="106177902"/>
<evidence type="ECO:0000256" key="1">
    <source>
        <dbReference type="ARBA" id="ARBA00026148"/>
    </source>
</evidence>
<reference evidence="6 7" key="1">
    <citation type="submission" date="2025-04" db="UniProtKB">
        <authorList>
            <consortium name="RefSeq"/>
        </authorList>
    </citation>
    <scope>IDENTIFICATION</scope>
    <source>
        <tissue evidence="6 7">Gonads</tissue>
    </source>
</reference>
<feature type="region of interest" description="Disordered" evidence="3">
    <location>
        <begin position="189"/>
        <end position="225"/>
    </location>
</feature>
<evidence type="ECO:0000256" key="2">
    <source>
        <dbReference type="SAM" id="Coils"/>
    </source>
</evidence>
<dbReference type="STRING" id="7574.A0A1S3J3C2"/>
<dbReference type="KEGG" id="lak:106169833"/>
<organism evidence="5 6">
    <name type="scientific">Lingula anatina</name>
    <name type="common">Brachiopod</name>
    <name type="synonym">Lingula unguis</name>
    <dbReference type="NCBI Taxonomy" id="7574"/>
    <lineage>
        <taxon>Eukaryota</taxon>
        <taxon>Metazoa</taxon>
        <taxon>Spiralia</taxon>
        <taxon>Lophotrochozoa</taxon>
        <taxon>Brachiopoda</taxon>
        <taxon>Linguliformea</taxon>
        <taxon>Lingulata</taxon>
        <taxon>Lingulida</taxon>
        <taxon>Linguloidea</taxon>
        <taxon>Lingulidae</taxon>
        <taxon>Lingula</taxon>
    </lineage>
</organism>
<evidence type="ECO:0000313" key="6">
    <source>
        <dbReference type="RefSeq" id="XP_013404912.1"/>
    </source>
</evidence>
<dbReference type="Gene3D" id="3.40.30.10">
    <property type="entry name" value="Glutaredoxin"/>
    <property type="match status" value="1"/>
</dbReference>
<keyword evidence="5" id="KW-1185">Reference proteome</keyword>
<keyword evidence="2" id="KW-0175">Coiled coil</keyword>
<evidence type="ECO:0000259" key="4">
    <source>
        <dbReference type="Pfam" id="PF00085"/>
    </source>
</evidence>
<feature type="compositionally biased region" description="Acidic residues" evidence="3">
    <location>
        <begin position="214"/>
        <end position="225"/>
    </location>
</feature>
<dbReference type="OrthoDB" id="10257948at2759"/>
<evidence type="ECO:0000313" key="5">
    <source>
        <dbReference type="Proteomes" id="UP000085678"/>
    </source>
</evidence>
<name>A0A1S3J3C2_LINAN</name>
<dbReference type="RefSeq" id="XP_013404912.1">
    <property type="nucleotide sequence ID" value="XM_013549458.2"/>
</dbReference>
<dbReference type="GeneID" id="106169833"/>
<sequence>MAGIEKMMENHLLQATQAIEDQLDNEINKLDRMDQDEMEQLREKRLQALKKQAAQKEEWIAQGHGKYFEVPDEKAFFDECKKSKNVVCHFYRDSTFRCKIVDKHLEILAAKHIETKFIKIDAEKCKFLVERLRIVVIPTICLAKDGKTVDYVVGFDDLGGTDEFSTEVLEWRIARADVINYSGDLLHPPGSEDRKKGRSVLGMDRKKNLRGRNDDDDMSDDDDDW</sequence>
<feature type="coiled-coil region" evidence="2">
    <location>
        <begin position="13"/>
        <end position="58"/>
    </location>
</feature>
<dbReference type="PANTHER" id="PTHR21148">
    <property type="entry name" value="THIOREDOXIN DOMAIN-CONTAINING PROTEIN 9"/>
    <property type="match status" value="1"/>
</dbReference>
<protein>
    <recommendedName>
        <fullName evidence="1">Thioredoxin domain-containing protein 9</fullName>
    </recommendedName>
</protein>
<gene>
    <name evidence="6" type="primary">LOC106169833</name>
    <name evidence="7" type="synonym">LOC106177902</name>
</gene>
<evidence type="ECO:0000256" key="3">
    <source>
        <dbReference type="SAM" id="MobiDB-lite"/>
    </source>
</evidence>
<dbReference type="KEGG" id="lak:106177902"/>
<dbReference type="InterPro" id="IPR036249">
    <property type="entry name" value="Thioredoxin-like_sf"/>
</dbReference>
<proteinExistence type="predicted"/>
<dbReference type="Proteomes" id="UP000085678">
    <property type="component" value="Unplaced"/>
</dbReference>
<dbReference type="InterPro" id="IPR013766">
    <property type="entry name" value="Thioredoxin_domain"/>
</dbReference>
<dbReference type="RefSeq" id="XP_013416302.1">
    <property type="nucleotide sequence ID" value="XM_013560848.1"/>
</dbReference>
<dbReference type="SUPFAM" id="SSF52833">
    <property type="entry name" value="Thioredoxin-like"/>
    <property type="match status" value="1"/>
</dbReference>